<reference evidence="10" key="3">
    <citation type="submission" date="2025-08" db="UniProtKB">
        <authorList>
            <consortium name="Ensembl"/>
        </authorList>
    </citation>
    <scope>IDENTIFICATION</scope>
</reference>
<dbReference type="SUPFAM" id="SSF49785">
    <property type="entry name" value="Galactose-binding domain-like"/>
    <property type="match status" value="1"/>
</dbReference>
<comment type="similarity">
    <text evidence="2">Belongs to the fucolectin family.</text>
</comment>
<dbReference type="InterPro" id="IPR006585">
    <property type="entry name" value="FTP1"/>
</dbReference>
<dbReference type="GeneID" id="113032082"/>
<feature type="domain" description="C-type lectin" evidence="9">
    <location>
        <begin position="170"/>
        <end position="281"/>
    </location>
</feature>
<comment type="subunit">
    <text evidence="3">Homotrimer.</text>
</comment>
<dbReference type="Bgee" id="ENSACLG00000022004">
    <property type="expression patterns" value="Expressed in ovary"/>
</dbReference>
<feature type="signal peptide" evidence="8">
    <location>
        <begin position="1"/>
        <end position="16"/>
    </location>
</feature>
<dbReference type="AlphaFoldDB" id="A0A3P8QSF1"/>
<dbReference type="InterPro" id="IPR051941">
    <property type="entry name" value="BG_Antigen-Binding_Lectin"/>
</dbReference>
<dbReference type="SMART" id="SM00607">
    <property type="entry name" value="FTP"/>
    <property type="match status" value="1"/>
</dbReference>
<dbReference type="GO" id="GO:0010185">
    <property type="term" value="P:regulation of cellular defense response"/>
    <property type="evidence" value="ECO:0007669"/>
    <property type="project" value="UniProtKB-ARBA"/>
</dbReference>
<sequence length="282" mass="32229">MLWSLLFITLIERSTQQDPGCSPGWETIKLDDKVAFQSSVYTDKNGVKFSADRAFDGNILISAHTAQETNSWWTVDLLGLWEISCITIYNTNQDNVDLRGAHILIGNSSERNPADTTECATINTTTRGETKTFNCENGTKWGRYVTVYKNTSGFLILCEVTMKGRKKEPFKLIKENKTWADALYHCREEHMDLVSILDNETQVWVGLAAQKADTPFVWLGLQYICGFNFWIWVNDQCVFFDQWAPNETRTAVCGMNTAMNKGGNHLWYKKSVYDKYNFICAV</sequence>
<dbReference type="PANTHER" id="PTHR45713:SF20">
    <property type="entry name" value="FUCOLECTIN TACHYLECTIN-4 PENTRAXIN-1 DOMAIN-CONTAINING PROTEIN"/>
    <property type="match status" value="1"/>
</dbReference>
<proteinExistence type="inferred from homology"/>
<dbReference type="Pfam" id="PF22633">
    <property type="entry name" value="F5_F8_type_C_2"/>
    <property type="match status" value="1"/>
</dbReference>
<dbReference type="RefSeq" id="XP_026040530.1">
    <property type="nucleotide sequence ID" value="XM_026184745.1"/>
</dbReference>
<evidence type="ECO:0000313" key="11">
    <source>
        <dbReference type="Proteomes" id="UP000265100"/>
    </source>
</evidence>
<evidence type="ECO:0000256" key="1">
    <source>
        <dbReference type="ARBA" id="ARBA00002219"/>
    </source>
</evidence>
<dbReference type="InterPro" id="IPR008979">
    <property type="entry name" value="Galactose-bd-like_sf"/>
</dbReference>
<evidence type="ECO:0000256" key="2">
    <source>
        <dbReference type="ARBA" id="ARBA00010147"/>
    </source>
</evidence>
<evidence type="ECO:0000313" key="10">
    <source>
        <dbReference type="Ensembl" id="ENSACLP00000032443.2"/>
    </source>
</evidence>
<dbReference type="GO" id="GO:0046872">
    <property type="term" value="F:metal ion binding"/>
    <property type="evidence" value="ECO:0007669"/>
    <property type="project" value="UniProtKB-KW"/>
</dbReference>
<accession>A0A3P8QSF1</accession>
<keyword evidence="4" id="KW-0479">Metal-binding</keyword>
<dbReference type="SUPFAM" id="SSF56436">
    <property type="entry name" value="C-type lectin-like"/>
    <property type="match status" value="1"/>
</dbReference>
<keyword evidence="6" id="KW-0106">Calcium</keyword>
<name>A0A3P8QSF1_ASTCA</name>
<reference evidence="10" key="4">
    <citation type="submission" date="2025-09" db="UniProtKB">
        <authorList>
            <consortium name="Ensembl"/>
        </authorList>
    </citation>
    <scope>IDENTIFICATION</scope>
</reference>
<dbReference type="STRING" id="8154.ENSACLP00000032443"/>
<dbReference type="GeneTree" id="ENSGT00940000171417"/>
<dbReference type="PROSITE" id="PS50041">
    <property type="entry name" value="C_TYPE_LECTIN_2"/>
    <property type="match status" value="1"/>
</dbReference>
<evidence type="ECO:0000256" key="7">
    <source>
        <dbReference type="ARBA" id="ARBA00023157"/>
    </source>
</evidence>
<keyword evidence="7" id="KW-1015">Disulfide bond</keyword>
<keyword evidence="8" id="KW-0732">Signal</keyword>
<dbReference type="Gene3D" id="2.60.120.260">
    <property type="entry name" value="Galactose-binding domain-like"/>
    <property type="match status" value="1"/>
</dbReference>
<dbReference type="GO" id="GO:0001868">
    <property type="term" value="P:regulation of complement activation, lectin pathway"/>
    <property type="evidence" value="ECO:0007669"/>
    <property type="project" value="UniProtKB-ARBA"/>
</dbReference>
<evidence type="ECO:0000259" key="9">
    <source>
        <dbReference type="PROSITE" id="PS50041"/>
    </source>
</evidence>
<evidence type="ECO:0000256" key="4">
    <source>
        <dbReference type="ARBA" id="ARBA00022723"/>
    </source>
</evidence>
<dbReference type="OMA" id="WEISCIT"/>
<dbReference type="PANTHER" id="PTHR45713">
    <property type="entry name" value="FTP DOMAIN-CONTAINING PROTEIN"/>
    <property type="match status" value="1"/>
</dbReference>
<evidence type="ECO:0000256" key="6">
    <source>
        <dbReference type="ARBA" id="ARBA00022837"/>
    </source>
</evidence>
<dbReference type="InterPro" id="IPR016186">
    <property type="entry name" value="C-type_lectin-like/link_sf"/>
</dbReference>
<dbReference type="Proteomes" id="UP000265100">
    <property type="component" value="Chromosome 11"/>
</dbReference>
<keyword evidence="5" id="KW-0430">Lectin</keyword>
<evidence type="ECO:0000256" key="5">
    <source>
        <dbReference type="ARBA" id="ARBA00022734"/>
    </source>
</evidence>
<protein>
    <recommendedName>
        <fullName evidence="9">C-type lectin domain-containing protein</fullName>
    </recommendedName>
</protein>
<evidence type="ECO:0000256" key="8">
    <source>
        <dbReference type="SAM" id="SignalP"/>
    </source>
</evidence>
<dbReference type="InterPro" id="IPR001304">
    <property type="entry name" value="C-type_lectin-like"/>
</dbReference>
<dbReference type="SMART" id="SM00034">
    <property type="entry name" value="CLECT"/>
    <property type="match status" value="1"/>
</dbReference>
<dbReference type="Pfam" id="PF00059">
    <property type="entry name" value="Lectin_C"/>
    <property type="match status" value="1"/>
</dbReference>
<dbReference type="Gene3D" id="3.10.100.10">
    <property type="entry name" value="Mannose-Binding Protein A, subunit A"/>
    <property type="match status" value="1"/>
</dbReference>
<dbReference type="Ensembl" id="ENSACLT00000033206.2">
    <property type="protein sequence ID" value="ENSACLP00000032443.2"/>
    <property type="gene ID" value="ENSACLG00000022004.2"/>
</dbReference>
<keyword evidence="11" id="KW-1185">Reference proteome</keyword>
<dbReference type="CDD" id="cd00037">
    <property type="entry name" value="CLECT"/>
    <property type="match status" value="1"/>
</dbReference>
<organism evidence="10 11">
    <name type="scientific">Astatotilapia calliptera</name>
    <name type="common">Eastern happy</name>
    <name type="synonym">Chromis callipterus</name>
    <dbReference type="NCBI Taxonomy" id="8154"/>
    <lineage>
        <taxon>Eukaryota</taxon>
        <taxon>Metazoa</taxon>
        <taxon>Chordata</taxon>
        <taxon>Craniata</taxon>
        <taxon>Vertebrata</taxon>
        <taxon>Euteleostomi</taxon>
        <taxon>Actinopterygii</taxon>
        <taxon>Neopterygii</taxon>
        <taxon>Teleostei</taxon>
        <taxon>Neoteleostei</taxon>
        <taxon>Acanthomorphata</taxon>
        <taxon>Ovalentaria</taxon>
        <taxon>Cichlomorphae</taxon>
        <taxon>Cichliformes</taxon>
        <taxon>Cichlidae</taxon>
        <taxon>African cichlids</taxon>
        <taxon>Pseudocrenilabrinae</taxon>
        <taxon>Haplochromini</taxon>
        <taxon>Astatotilapia</taxon>
    </lineage>
</organism>
<comment type="function">
    <text evidence="1">Acts as a defensive agent. Recognizes blood group fucosylated oligosaccharides including A, B, H and Lewis B-type antigens. Does not recognize Lewis A antigen and has low affinity for monovalent haptens.</text>
</comment>
<evidence type="ECO:0000256" key="3">
    <source>
        <dbReference type="ARBA" id="ARBA00011233"/>
    </source>
</evidence>
<dbReference type="InterPro" id="IPR016187">
    <property type="entry name" value="CTDL_fold"/>
</dbReference>
<reference evidence="10 11" key="1">
    <citation type="submission" date="2018-05" db="EMBL/GenBank/DDBJ databases">
        <authorList>
            <person name="Datahose"/>
        </authorList>
    </citation>
    <scope>NUCLEOTIDE SEQUENCE</scope>
</reference>
<reference evidence="11" key="2">
    <citation type="submission" date="2023-03" db="EMBL/GenBank/DDBJ databases">
        <authorList>
            <consortium name="Wellcome Sanger Institute Data Sharing"/>
        </authorList>
    </citation>
    <scope>NUCLEOTIDE SEQUENCE [LARGE SCALE GENOMIC DNA]</scope>
</reference>
<feature type="chain" id="PRO_5044285698" description="C-type lectin domain-containing protein" evidence="8">
    <location>
        <begin position="17"/>
        <end position="282"/>
    </location>
</feature>
<dbReference type="GO" id="GO:0042806">
    <property type="term" value="F:fucose binding"/>
    <property type="evidence" value="ECO:0007669"/>
    <property type="project" value="UniProtKB-ARBA"/>
</dbReference>